<sequence length="278" mass="32465">MKTKKKSKKKNNKKNILLSLLNLILFLAVIYYSFLIFRFYFFNEKLVYVPNIVSLNESQAKKILEESHLGYNIISSRSNEVPYDIIYKQFPQANTKVKINRAIKVYINNEKGDKIPNIYGLNLDEARSILDEKKINIKRIDYKASEIEENTVLSTYPKYGDLIKYGESISILVSSRQLKKLNNMPNIIGYDISKAKDIIKKYNIGNIDIIGLYDKNYPENMVIRTDPMPNREIDRNSRLKIYISISKKDKELEESLKKSEKSDESIDNLIKRALENNE</sequence>
<feature type="transmembrane region" description="Helical" evidence="1">
    <location>
        <begin position="20"/>
        <end position="41"/>
    </location>
</feature>
<dbReference type="Pfam" id="PF03793">
    <property type="entry name" value="PASTA"/>
    <property type="match status" value="3"/>
</dbReference>
<proteinExistence type="predicted"/>
<protein>
    <submittedName>
        <fullName evidence="3">Protein PASTA domain-containing protein</fullName>
    </submittedName>
</protein>
<keyword evidence="4" id="KW-1185">Reference proteome</keyword>
<evidence type="ECO:0000313" key="3">
    <source>
        <dbReference type="EMBL" id="VWL85851.1"/>
    </source>
</evidence>
<dbReference type="RefSeq" id="WP_156683817.1">
    <property type="nucleotide sequence ID" value="NZ_CABWIB010000001.1"/>
</dbReference>
<keyword evidence="1" id="KW-0812">Transmembrane</keyword>
<dbReference type="PROSITE" id="PS51178">
    <property type="entry name" value="PASTA"/>
    <property type="match status" value="3"/>
</dbReference>
<evidence type="ECO:0000313" key="4">
    <source>
        <dbReference type="Proteomes" id="UP000419017"/>
    </source>
</evidence>
<feature type="domain" description="PASTA" evidence="2">
    <location>
        <begin position="109"/>
        <end position="175"/>
    </location>
</feature>
<dbReference type="SMART" id="SM00740">
    <property type="entry name" value="PASTA"/>
    <property type="match status" value="3"/>
</dbReference>
<dbReference type="CDD" id="cd06577">
    <property type="entry name" value="PASTA_pknB"/>
    <property type="match status" value="3"/>
</dbReference>
<reference evidence="3 4" key="1">
    <citation type="submission" date="2019-10" db="EMBL/GenBank/DDBJ databases">
        <authorList>
            <person name="Blom J."/>
        </authorList>
    </citation>
    <scope>NUCLEOTIDE SEQUENCE [LARGE SCALE GENOMIC DNA]</scope>
    <source>
        <strain evidence="3 4">ES3154-GLU</strain>
    </source>
</reference>
<feature type="domain" description="PASTA" evidence="2">
    <location>
        <begin position="43"/>
        <end position="108"/>
    </location>
</feature>
<dbReference type="AlphaFoldDB" id="A0A6I8MC77"/>
<dbReference type="InterPro" id="IPR005543">
    <property type="entry name" value="PASTA_dom"/>
</dbReference>
<evidence type="ECO:0000259" key="2">
    <source>
        <dbReference type="PROSITE" id="PS51178"/>
    </source>
</evidence>
<dbReference type="Proteomes" id="UP000419017">
    <property type="component" value="Unassembled WGS sequence"/>
</dbReference>
<accession>A0A6I8MC77</accession>
<organism evidence="3 4">
    <name type="scientific">Oceanivirga miroungae</name>
    <dbReference type="NCBI Taxonomy" id="1130046"/>
    <lineage>
        <taxon>Bacteria</taxon>
        <taxon>Fusobacteriati</taxon>
        <taxon>Fusobacteriota</taxon>
        <taxon>Fusobacteriia</taxon>
        <taxon>Fusobacteriales</taxon>
        <taxon>Leptotrichiaceae</taxon>
        <taxon>Oceanivirga</taxon>
    </lineage>
</organism>
<gene>
    <name evidence="3" type="ORF">OMES3154_01137</name>
</gene>
<keyword evidence="1" id="KW-0472">Membrane</keyword>
<name>A0A6I8MC77_9FUSO</name>
<evidence type="ECO:0000256" key="1">
    <source>
        <dbReference type="SAM" id="Phobius"/>
    </source>
</evidence>
<keyword evidence="1" id="KW-1133">Transmembrane helix</keyword>
<dbReference type="Gene3D" id="3.30.10.20">
    <property type="match status" value="3"/>
</dbReference>
<feature type="domain" description="PASTA" evidence="2">
    <location>
        <begin position="182"/>
        <end position="245"/>
    </location>
</feature>
<dbReference type="EMBL" id="CABWIB010000001">
    <property type="protein sequence ID" value="VWL85851.1"/>
    <property type="molecule type" value="Genomic_DNA"/>
</dbReference>